<comment type="caution">
    <text evidence="1">The sequence shown here is derived from an EMBL/GenBank/DDBJ whole genome shotgun (WGS) entry which is preliminary data.</text>
</comment>
<sequence length="589" mass="66719">MCLDSNNFCIHNCKCKPELNASSINMPEILNGLTELYLSAGSKFARGQKSCRKIMADFRNHVSILVETWEDEDAFRGPRFRPLPNLRVLRFNLGNTRSNDYPSAGPKAILQELLNSTPKLEELTLCMHEESQDWELSSKTLKILKYSVWLYPHEESDHPRPEPPKVHSFPSKILGRFSKYLEKLELGFPYFAEPQGYAKIVDISFPNLTHLTIHEGYKYDVDDFLDSTHLPKLTHLSIAGMLSTRQLGHPGITSLALVSDTCYLRNETAASEIVDFFPSVTKFKLTLEVKHYTGTEGSRTKLGKTMVAFGAWALANGQVVVQGVTPEVVAAILAGLTEWRDEVTHRLSDVYSFPSRVLERFSKSLEKLELGFPDFAEPQGYVKLKIVDFAFPNLTHLTIHEAFKYNVDDFLDYTHLPKLTHLSVLISQVSEMLSTRHPGITSLELVGDTPCYLSNKTGACKIVDFFPSVTEFKLTLKRQHYKDREARRTIGALGAWDLARGQVVIQGVTLEVIAAILEGLREWRGLKNTSLVFKKSQKFDDFQLTDRIKDALVACRGIRHIDFSVCSMDEQTRGDLKELITRWNLPVSL</sequence>
<protein>
    <submittedName>
        <fullName evidence="1">Uncharacterized protein</fullName>
    </submittedName>
</protein>
<dbReference type="OrthoDB" id="2829216at2759"/>
<reference evidence="1 2" key="1">
    <citation type="submission" date="2015-12" db="EMBL/GenBank/DDBJ databases">
        <title>The genome of Folsomia candida.</title>
        <authorList>
            <person name="Faddeeva A."/>
            <person name="Derks M.F."/>
            <person name="Anvar Y."/>
            <person name="Smit S."/>
            <person name="Van Straalen N."/>
            <person name="Roelofs D."/>
        </authorList>
    </citation>
    <scope>NUCLEOTIDE SEQUENCE [LARGE SCALE GENOMIC DNA]</scope>
    <source>
        <strain evidence="1 2">VU population</strain>
        <tissue evidence="1">Whole body</tissue>
    </source>
</reference>
<dbReference type="Proteomes" id="UP000198287">
    <property type="component" value="Unassembled WGS sequence"/>
</dbReference>
<proteinExistence type="predicted"/>
<dbReference type="Gene3D" id="3.80.10.10">
    <property type="entry name" value="Ribonuclease Inhibitor"/>
    <property type="match status" value="2"/>
</dbReference>
<evidence type="ECO:0000313" key="1">
    <source>
        <dbReference type="EMBL" id="OXA48220.1"/>
    </source>
</evidence>
<dbReference type="AlphaFoldDB" id="A0A226DT21"/>
<evidence type="ECO:0000313" key="2">
    <source>
        <dbReference type="Proteomes" id="UP000198287"/>
    </source>
</evidence>
<dbReference type="EMBL" id="LNIX01000012">
    <property type="protein sequence ID" value="OXA48220.1"/>
    <property type="molecule type" value="Genomic_DNA"/>
</dbReference>
<accession>A0A226DT21</accession>
<keyword evidence="2" id="KW-1185">Reference proteome</keyword>
<name>A0A226DT21_FOLCA</name>
<organism evidence="1 2">
    <name type="scientific">Folsomia candida</name>
    <name type="common">Springtail</name>
    <dbReference type="NCBI Taxonomy" id="158441"/>
    <lineage>
        <taxon>Eukaryota</taxon>
        <taxon>Metazoa</taxon>
        <taxon>Ecdysozoa</taxon>
        <taxon>Arthropoda</taxon>
        <taxon>Hexapoda</taxon>
        <taxon>Collembola</taxon>
        <taxon>Entomobryomorpha</taxon>
        <taxon>Isotomoidea</taxon>
        <taxon>Isotomidae</taxon>
        <taxon>Proisotominae</taxon>
        <taxon>Folsomia</taxon>
    </lineage>
</organism>
<dbReference type="SUPFAM" id="SSF52047">
    <property type="entry name" value="RNI-like"/>
    <property type="match status" value="1"/>
</dbReference>
<gene>
    <name evidence="1" type="ORF">Fcan01_17284</name>
</gene>
<dbReference type="InterPro" id="IPR032675">
    <property type="entry name" value="LRR_dom_sf"/>
</dbReference>